<dbReference type="PROSITE" id="PS51186">
    <property type="entry name" value="GNAT"/>
    <property type="match status" value="1"/>
</dbReference>
<dbReference type="GO" id="GO:0016747">
    <property type="term" value="F:acyltransferase activity, transferring groups other than amino-acyl groups"/>
    <property type="evidence" value="ECO:0007669"/>
    <property type="project" value="InterPro"/>
</dbReference>
<dbReference type="InterPro" id="IPR000182">
    <property type="entry name" value="GNAT_dom"/>
</dbReference>
<proteinExistence type="predicted"/>
<keyword evidence="2" id="KW-0012">Acyltransferase</keyword>
<evidence type="ECO:0000256" key="1">
    <source>
        <dbReference type="ARBA" id="ARBA00022679"/>
    </source>
</evidence>
<gene>
    <name evidence="4" type="ORF">GALL_352420</name>
</gene>
<protein>
    <submittedName>
        <fullName evidence="4">Acetyltransferase (GNAT) family protein</fullName>
    </submittedName>
</protein>
<accession>A0A1J5QHI0</accession>
<evidence type="ECO:0000256" key="2">
    <source>
        <dbReference type="ARBA" id="ARBA00023315"/>
    </source>
</evidence>
<dbReference type="CDD" id="cd04301">
    <property type="entry name" value="NAT_SF"/>
    <property type="match status" value="1"/>
</dbReference>
<name>A0A1J5QHI0_9ZZZZ</name>
<sequence>MVRPATAQDAAPAIEVVHQSITVLCEADHKNDGATLDRWLANKKPESFESWIANPENFCAVAESEGVVRGVGLLHCSGEVRLFYVSPGYQHRGLGRRIHSALESHALSLGLPKLRLESTLFACKFYEVLGYIPAGAEKSLFGVLRVYPYEKPLQPNSSIHVTTFGGA</sequence>
<evidence type="ECO:0000259" key="3">
    <source>
        <dbReference type="PROSITE" id="PS51186"/>
    </source>
</evidence>
<feature type="domain" description="N-acetyltransferase" evidence="3">
    <location>
        <begin position="1"/>
        <end position="154"/>
    </location>
</feature>
<comment type="caution">
    <text evidence="4">The sequence shown here is derived from an EMBL/GenBank/DDBJ whole genome shotgun (WGS) entry which is preliminary data.</text>
</comment>
<dbReference type="InterPro" id="IPR050832">
    <property type="entry name" value="Bact_Acetyltransf"/>
</dbReference>
<reference evidence="4" key="1">
    <citation type="submission" date="2016-10" db="EMBL/GenBank/DDBJ databases">
        <title>Sequence of Gallionella enrichment culture.</title>
        <authorList>
            <person name="Poehlein A."/>
            <person name="Muehling M."/>
            <person name="Daniel R."/>
        </authorList>
    </citation>
    <scope>NUCLEOTIDE SEQUENCE</scope>
</reference>
<dbReference type="InterPro" id="IPR016181">
    <property type="entry name" value="Acyl_CoA_acyltransferase"/>
</dbReference>
<dbReference type="EMBL" id="MLJW01000749">
    <property type="protein sequence ID" value="OIQ82966.1"/>
    <property type="molecule type" value="Genomic_DNA"/>
</dbReference>
<dbReference type="Pfam" id="PF13673">
    <property type="entry name" value="Acetyltransf_10"/>
    <property type="match status" value="1"/>
</dbReference>
<dbReference type="AlphaFoldDB" id="A0A1J5QHI0"/>
<dbReference type="Gene3D" id="3.40.630.30">
    <property type="match status" value="1"/>
</dbReference>
<evidence type="ECO:0000313" key="4">
    <source>
        <dbReference type="EMBL" id="OIQ82966.1"/>
    </source>
</evidence>
<keyword evidence="1 4" id="KW-0808">Transferase</keyword>
<organism evidence="4">
    <name type="scientific">mine drainage metagenome</name>
    <dbReference type="NCBI Taxonomy" id="410659"/>
    <lineage>
        <taxon>unclassified sequences</taxon>
        <taxon>metagenomes</taxon>
        <taxon>ecological metagenomes</taxon>
    </lineage>
</organism>
<dbReference type="PANTHER" id="PTHR43877">
    <property type="entry name" value="AMINOALKYLPHOSPHONATE N-ACETYLTRANSFERASE-RELATED-RELATED"/>
    <property type="match status" value="1"/>
</dbReference>
<dbReference type="SUPFAM" id="SSF55729">
    <property type="entry name" value="Acyl-CoA N-acyltransferases (Nat)"/>
    <property type="match status" value="1"/>
</dbReference>